<reference evidence="18" key="2">
    <citation type="submission" date="2025-08" db="UniProtKB">
        <authorList>
            <consortium name="Ensembl"/>
        </authorList>
    </citation>
    <scope>IDENTIFICATION</scope>
</reference>
<dbReference type="GO" id="GO:0008270">
    <property type="term" value="F:zinc ion binding"/>
    <property type="evidence" value="ECO:0007669"/>
    <property type="project" value="InterPro"/>
</dbReference>
<dbReference type="Pfam" id="PF00004">
    <property type="entry name" value="AAA"/>
    <property type="match status" value="1"/>
</dbReference>
<dbReference type="Pfam" id="PF06480">
    <property type="entry name" value="FtsH_ext"/>
    <property type="match status" value="1"/>
</dbReference>
<dbReference type="GO" id="GO:0005524">
    <property type="term" value="F:ATP binding"/>
    <property type="evidence" value="ECO:0007669"/>
    <property type="project" value="UniProtKB-KW"/>
</dbReference>
<keyword evidence="19" id="KW-1185">Reference proteome</keyword>
<name>A0A667X4X1_9TELE</name>
<dbReference type="GO" id="GO:0004222">
    <property type="term" value="F:metalloendopeptidase activity"/>
    <property type="evidence" value="ECO:0007669"/>
    <property type="project" value="InterPro"/>
</dbReference>
<comment type="cofactor">
    <cofactor evidence="1">
        <name>Zn(2+)</name>
        <dbReference type="ChEBI" id="CHEBI:29105"/>
    </cofactor>
</comment>
<evidence type="ECO:0000313" key="19">
    <source>
        <dbReference type="Proteomes" id="UP000472263"/>
    </source>
</evidence>
<dbReference type="InterPro" id="IPR011546">
    <property type="entry name" value="Pept_M41_FtsH_extracell"/>
</dbReference>
<dbReference type="FunFam" id="1.20.58.760:FF:000004">
    <property type="entry name" value="paraplegin isoform X1"/>
    <property type="match status" value="1"/>
</dbReference>
<evidence type="ECO:0000256" key="5">
    <source>
        <dbReference type="ARBA" id="ARBA00022723"/>
    </source>
</evidence>
<dbReference type="Proteomes" id="UP000472263">
    <property type="component" value="Chromosome 3"/>
</dbReference>
<dbReference type="GeneTree" id="ENSGT00940000156329"/>
<evidence type="ECO:0000256" key="8">
    <source>
        <dbReference type="ARBA" id="ARBA00022833"/>
    </source>
</evidence>
<evidence type="ECO:0000259" key="17">
    <source>
        <dbReference type="SMART" id="SM00382"/>
    </source>
</evidence>
<evidence type="ECO:0000256" key="2">
    <source>
        <dbReference type="ARBA" id="ARBA00004141"/>
    </source>
</evidence>
<sequence>MLSFCYIYSPSSHMMLICVLILFLLLFHIQSPLSEEKKRREQEDQMYRERLRTLIIIALIMSLLNSINTSGGNISWNDFVNEMLAKGEVSRVQVVPESDIVDIYLHPGAVIFGRPRLALMYRMQVANIDKFEEKLRAAEEELNIDIKDRIPVSYKRTGFFGNAVYALGMAAIGVAILWYIFRLAGMGGREGGFSAFNQLKMAKFTIVDGKSGKGVSFKDVAGMHEAKMEVKEFVDYLKNPDRYLQLGAKVPKGSLLLGPPGCGKTLLAKAVATEAQVPFLAMAGSEFVEVIGGLGAARVRSLFKEARARAPCIVYIDEIDAVGKKRSTNMSGFSNTEEEQTLNQLLVEMDGMGTTDHVIVLASTNRADILDNALMRPGRLDRHIFIDLPTLQERKEIFEQHLKILKLTQPANFYSLRLAELTPGFSGSAKKSKILSKEEQRVVAFHESGHALVGWLLEHTEAVMKVSIAPRTNAALGFAQILPRDQYLFTKEQLFERMCMALGGRAAEAITFNKVTTGAQDDLRKVTRVAYSMVKQYGMCDSVGQVSFPDTEAQGAIGRRPFSQGLQQQMDHEAKMLIARAYRQTEKLLLDNRDKLTVLANALLEREVVNYDDIEALLGPPPHGPKKMIAPQSWVEAERDKQDTGDEEAPPPPRKEREEDINPQLV</sequence>
<dbReference type="GO" id="GO:0034982">
    <property type="term" value="P:mitochondrial protein processing"/>
    <property type="evidence" value="ECO:0007669"/>
    <property type="project" value="TreeGrafter"/>
</dbReference>
<dbReference type="SUPFAM" id="SSF140990">
    <property type="entry name" value="FtsH protease domain-like"/>
    <property type="match status" value="1"/>
</dbReference>
<evidence type="ECO:0000256" key="3">
    <source>
        <dbReference type="ARBA" id="ARBA00022670"/>
    </source>
</evidence>
<evidence type="ECO:0000256" key="14">
    <source>
        <dbReference type="SAM" id="Coils"/>
    </source>
</evidence>
<feature type="transmembrane region" description="Helical" evidence="16">
    <location>
        <begin position="163"/>
        <end position="181"/>
    </location>
</feature>
<dbReference type="SMART" id="SM00382">
    <property type="entry name" value="AAA"/>
    <property type="match status" value="1"/>
</dbReference>
<evidence type="ECO:0000256" key="13">
    <source>
        <dbReference type="ARBA" id="ARBA00023136"/>
    </source>
</evidence>
<feature type="transmembrane region" description="Helical" evidence="16">
    <location>
        <begin position="50"/>
        <end position="67"/>
    </location>
</feature>
<dbReference type="PANTHER" id="PTHR43655">
    <property type="entry name" value="ATP-DEPENDENT PROTEASE"/>
    <property type="match status" value="1"/>
</dbReference>
<dbReference type="InterPro" id="IPR003959">
    <property type="entry name" value="ATPase_AAA_core"/>
</dbReference>
<dbReference type="GO" id="GO:0016887">
    <property type="term" value="F:ATP hydrolysis activity"/>
    <property type="evidence" value="ECO:0007669"/>
    <property type="project" value="InterPro"/>
</dbReference>
<evidence type="ECO:0000256" key="7">
    <source>
        <dbReference type="ARBA" id="ARBA00022801"/>
    </source>
</evidence>
<keyword evidence="5" id="KW-0479">Metal-binding</keyword>
<keyword evidence="6" id="KW-0547">Nucleotide-binding</keyword>
<evidence type="ECO:0000256" key="12">
    <source>
        <dbReference type="ARBA" id="ARBA00023049"/>
    </source>
</evidence>
<organism evidence="18 19">
    <name type="scientific">Myripristis murdjan</name>
    <name type="common">pinecone soldierfish</name>
    <dbReference type="NCBI Taxonomy" id="586833"/>
    <lineage>
        <taxon>Eukaryota</taxon>
        <taxon>Metazoa</taxon>
        <taxon>Chordata</taxon>
        <taxon>Craniata</taxon>
        <taxon>Vertebrata</taxon>
        <taxon>Euteleostomi</taxon>
        <taxon>Actinopterygii</taxon>
        <taxon>Neopterygii</taxon>
        <taxon>Teleostei</taxon>
        <taxon>Neoteleostei</taxon>
        <taxon>Acanthomorphata</taxon>
        <taxon>Holocentriformes</taxon>
        <taxon>Holocentridae</taxon>
        <taxon>Myripristis</taxon>
    </lineage>
</organism>
<reference evidence="18" key="3">
    <citation type="submission" date="2025-09" db="UniProtKB">
        <authorList>
            <consortium name="Ensembl"/>
        </authorList>
    </citation>
    <scope>IDENTIFICATION</scope>
</reference>
<dbReference type="AlphaFoldDB" id="A0A667X4X1"/>
<dbReference type="InterPro" id="IPR037219">
    <property type="entry name" value="Peptidase_M41-like"/>
</dbReference>
<keyword evidence="9" id="KW-0067">ATP-binding</keyword>
<keyword evidence="12" id="KW-0482">Metalloprotease</keyword>
<dbReference type="Gene3D" id="1.20.58.760">
    <property type="entry name" value="Peptidase M41"/>
    <property type="match status" value="1"/>
</dbReference>
<dbReference type="FunFam" id="3.40.1690.20:FF:000002">
    <property type="entry name" value="paraplegin isoform X1"/>
    <property type="match status" value="1"/>
</dbReference>
<dbReference type="SUPFAM" id="SSF52540">
    <property type="entry name" value="P-loop containing nucleoside triphosphate hydrolases"/>
    <property type="match status" value="1"/>
</dbReference>
<feature type="region of interest" description="Disordered" evidence="15">
    <location>
        <begin position="620"/>
        <end position="666"/>
    </location>
</feature>
<comment type="subcellular location">
    <subcellularLocation>
        <location evidence="2">Membrane</location>
        <topology evidence="2">Multi-pass membrane protein</topology>
    </subcellularLocation>
</comment>
<keyword evidence="11 16" id="KW-1133">Transmembrane helix</keyword>
<keyword evidence="7" id="KW-0378">Hydrolase</keyword>
<dbReference type="InterPro" id="IPR000642">
    <property type="entry name" value="Peptidase_M41"/>
</dbReference>
<dbReference type="FunFam" id="3.40.50.300:FF:000277">
    <property type="entry name" value="ATP-dependent zinc metalloprotease FtsH"/>
    <property type="match status" value="1"/>
</dbReference>
<keyword evidence="10" id="KW-0809">Transit peptide</keyword>
<evidence type="ECO:0000256" key="6">
    <source>
        <dbReference type="ARBA" id="ARBA00022741"/>
    </source>
</evidence>
<dbReference type="InterPro" id="IPR003593">
    <property type="entry name" value="AAA+_ATPase"/>
</dbReference>
<evidence type="ECO:0000256" key="15">
    <source>
        <dbReference type="SAM" id="MobiDB-lite"/>
    </source>
</evidence>
<keyword evidence="13 16" id="KW-0472">Membrane</keyword>
<gene>
    <name evidence="18" type="primary">SPG7</name>
    <name evidence="18" type="synonym">spg7</name>
</gene>
<dbReference type="PANTHER" id="PTHR43655:SF8">
    <property type="entry name" value="PARAPLEGIN"/>
    <property type="match status" value="1"/>
</dbReference>
<accession>A0A667X4X1</accession>
<evidence type="ECO:0000256" key="10">
    <source>
        <dbReference type="ARBA" id="ARBA00022946"/>
    </source>
</evidence>
<feature type="transmembrane region" description="Helical" evidence="16">
    <location>
        <begin position="12"/>
        <end position="29"/>
    </location>
</feature>
<dbReference type="GO" id="GO:0004176">
    <property type="term" value="F:ATP-dependent peptidase activity"/>
    <property type="evidence" value="ECO:0007669"/>
    <property type="project" value="InterPro"/>
</dbReference>
<evidence type="ECO:0000256" key="16">
    <source>
        <dbReference type="SAM" id="Phobius"/>
    </source>
</evidence>
<reference evidence="18" key="1">
    <citation type="submission" date="2019-06" db="EMBL/GenBank/DDBJ databases">
        <authorList>
            <consortium name="Wellcome Sanger Institute Data Sharing"/>
        </authorList>
    </citation>
    <scope>NUCLEOTIDE SEQUENCE [LARGE SCALE GENOMIC DNA]</scope>
</reference>
<evidence type="ECO:0000256" key="9">
    <source>
        <dbReference type="ARBA" id="ARBA00022840"/>
    </source>
</evidence>
<dbReference type="Gene3D" id="3.40.50.300">
    <property type="entry name" value="P-loop containing nucleotide triphosphate hydrolases"/>
    <property type="match status" value="1"/>
</dbReference>
<keyword evidence="3" id="KW-0645">Protease</keyword>
<keyword evidence="14" id="KW-0175">Coiled coil</keyword>
<keyword evidence="8" id="KW-0862">Zinc</keyword>
<dbReference type="Gene3D" id="3.40.1690.20">
    <property type="match status" value="1"/>
</dbReference>
<feature type="coiled-coil region" evidence="14">
    <location>
        <begin position="121"/>
        <end position="148"/>
    </location>
</feature>
<dbReference type="GO" id="GO:0005745">
    <property type="term" value="C:m-AAA complex"/>
    <property type="evidence" value="ECO:0007669"/>
    <property type="project" value="TreeGrafter"/>
</dbReference>
<dbReference type="Gene3D" id="1.10.8.60">
    <property type="match status" value="1"/>
</dbReference>
<dbReference type="Ensembl" id="ENSMMDT00005013266.1">
    <property type="protein sequence ID" value="ENSMMDP00005012895.1"/>
    <property type="gene ID" value="ENSMMDG00005005518.1"/>
</dbReference>
<evidence type="ECO:0000256" key="1">
    <source>
        <dbReference type="ARBA" id="ARBA00001947"/>
    </source>
</evidence>
<feature type="domain" description="AAA+ ATPase" evidence="17">
    <location>
        <begin position="250"/>
        <end position="390"/>
    </location>
</feature>
<keyword evidence="4 16" id="KW-0812">Transmembrane</keyword>
<dbReference type="InterPro" id="IPR050928">
    <property type="entry name" value="ATP-dep_Zn_Metalloprotease"/>
</dbReference>
<evidence type="ECO:0000313" key="18">
    <source>
        <dbReference type="Ensembl" id="ENSMMDP00005012895.1"/>
    </source>
</evidence>
<protein>
    <submittedName>
        <fullName evidence="18">SPG7 matrix AAA peptidase subunit, paraplegin</fullName>
    </submittedName>
</protein>
<dbReference type="CDD" id="cd19501">
    <property type="entry name" value="RecA-like_FtsH"/>
    <property type="match status" value="1"/>
</dbReference>
<dbReference type="InterPro" id="IPR027417">
    <property type="entry name" value="P-loop_NTPase"/>
</dbReference>
<evidence type="ECO:0000256" key="11">
    <source>
        <dbReference type="ARBA" id="ARBA00022989"/>
    </source>
</evidence>
<dbReference type="Pfam" id="PF01434">
    <property type="entry name" value="Peptidase_M41"/>
    <property type="match status" value="1"/>
</dbReference>
<proteinExistence type="predicted"/>
<evidence type="ECO:0000256" key="4">
    <source>
        <dbReference type="ARBA" id="ARBA00022692"/>
    </source>
</evidence>